<dbReference type="GeneID" id="83200852"/>
<evidence type="ECO:0000313" key="2">
    <source>
        <dbReference type="Proteomes" id="UP001150941"/>
    </source>
</evidence>
<organism evidence="1 2">
    <name type="scientific">Penicillium chermesinum</name>
    <dbReference type="NCBI Taxonomy" id="63820"/>
    <lineage>
        <taxon>Eukaryota</taxon>
        <taxon>Fungi</taxon>
        <taxon>Dikarya</taxon>
        <taxon>Ascomycota</taxon>
        <taxon>Pezizomycotina</taxon>
        <taxon>Eurotiomycetes</taxon>
        <taxon>Eurotiomycetidae</taxon>
        <taxon>Eurotiales</taxon>
        <taxon>Aspergillaceae</taxon>
        <taxon>Penicillium</taxon>
    </lineage>
</organism>
<reference evidence="1" key="2">
    <citation type="journal article" date="2023" name="IMA Fungus">
        <title>Comparative genomic study of the Penicillium genus elucidates a diverse pangenome and 15 lateral gene transfer events.</title>
        <authorList>
            <person name="Petersen C."/>
            <person name="Sorensen T."/>
            <person name="Nielsen M.R."/>
            <person name="Sondergaard T.E."/>
            <person name="Sorensen J.L."/>
            <person name="Fitzpatrick D.A."/>
            <person name="Frisvad J.C."/>
            <person name="Nielsen K.L."/>
        </authorList>
    </citation>
    <scope>NUCLEOTIDE SEQUENCE</scope>
    <source>
        <strain evidence="1">IBT 19713</strain>
    </source>
</reference>
<protein>
    <submittedName>
        <fullName evidence="1">Uncharacterized protein</fullName>
    </submittedName>
</protein>
<evidence type="ECO:0000313" key="1">
    <source>
        <dbReference type="EMBL" id="KAJ5239633.1"/>
    </source>
</evidence>
<reference evidence="1" key="1">
    <citation type="submission" date="2022-11" db="EMBL/GenBank/DDBJ databases">
        <authorList>
            <person name="Petersen C."/>
        </authorList>
    </citation>
    <scope>NUCLEOTIDE SEQUENCE</scope>
    <source>
        <strain evidence="1">IBT 19713</strain>
    </source>
</reference>
<name>A0A9W9TT06_9EURO</name>
<dbReference type="Proteomes" id="UP001150941">
    <property type="component" value="Unassembled WGS sequence"/>
</dbReference>
<dbReference type="RefSeq" id="XP_058332552.1">
    <property type="nucleotide sequence ID" value="XM_058473549.1"/>
</dbReference>
<comment type="caution">
    <text evidence="1">The sequence shown here is derived from an EMBL/GenBank/DDBJ whole genome shotgun (WGS) entry which is preliminary data.</text>
</comment>
<gene>
    <name evidence="1" type="ORF">N7468_004252</name>
</gene>
<accession>A0A9W9TT06</accession>
<sequence length="92" mass="10401">MRWRLDVMADVPICSNAYAKHTLTEDSHGISTPTLARPTRKWSLFLSQKVSVFRSYHKRATCTSSPAGLNAVADDFRPDGKEFFQGCTFGWM</sequence>
<keyword evidence="2" id="KW-1185">Reference proteome</keyword>
<dbReference type="AlphaFoldDB" id="A0A9W9TT06"/>
<dbReference type="EMBL" id="JAPQKS010000003">
    <property type="protein sequence ID" value="KAJ5239633.1"/>
    <property type="molecule type" value="Genomic_DNA"/>
</dbReference>
<proteinExistence type="predicted"/>